<evidence type="ECO:0000256" key="6">
    <source>
        <dbReference type="ARBA" id="ARBA00040744"/>
    </source>
</evidence>
<feature type="transmembrane region" description="Helical" evidence="8">
    <location>
        <begin position="376"/>
        <end position="397"/>
    </location>
</feature>
<gene>
    <name evidence="9" type="ORF">DSTB1V02_LOCUS11975</name>
</gene>
<evidence type="ECO:0000256" key="8">
    <source>
        <dbReference type="SAM" id="Phobius"/>
    </source>
</evidence>
<dbReference type="AlphaFoldDB" id="A0A7R9FRI9"/>
<evidence type="ECO:0000256" key="1">
    <source>
        <dbReference type="ARBA" id="ARBA00004141"/>
    </source>
</evidence>
<dbReference type="GO" id="GO:0016020">
    <property type="term" value="C:membrane"/>
    <property type="evidence" value="ECO:0007669"/>
    <property type="project" value="UniProtKB-SubCell"/>
</dbReference>
<feature type="transmembrane region" description="Helical" evidence="8">
    <location>
        <begin position="475"/>
        <end position="494"/>
    </location>
</feature>
<dbReference type="PANTHER" id="PTHR23051">
    <property type="entry name" value="SOLUTE CARRIER FAMILY 35, MEMBER F5"/>
    <property type="match status" value="1"/>
</dbReference>
<organism evidence="9">
    <name type="scientific">Darwinula stevensoni</name>
    <dbReference type="NCBI Taxonomy" id="69355"/>
    <lineage>
        <taxon>Eukaryota</taxon>
        <taxon>Metazoa</taxon>
        <taxon>Ecdysozoa</taxon>
        <taxon>Arthropoda</taxon>
        <taxon>Crustacea</taxon>
        <taxon>Oligostraca</taxon>
        <taxon>Ostracoda</taxon>
        <taxon>Podocopa</taxon>
        <taxon>Podocopida</taxon>
        <taxon>Darwinulocopina</taxon>
        <taxon>Darwinuloidea</taxon>
        <taxon>Darwinulidae</taxon>
        <taxon>Darwinula</taxon>
    </lineage>
</organism>
<feature type="transmembrane region" description="Helical" evidence="8">
    <location>
        <begin position="500"/>
        <end position="521"/>
    </location>
</feature>
<evidence type="ECO:0000256" key="7">
    <source>
        <dbReference type="SAM" id="MobiDB-lite"/>
    </source>
</evidence>
<feature type="transmembrane region" description="Helical" evidence="8">
    <location>
        <begin position="162"/>
        <end position="181"/>
    </location>
</feature>
<dbReference type="Pfam" id="PF16913">
    <property type="entry name" value="PUNUT"/>
    <property type="match status" value="1"/>
</dbReference>
<dbReference type="InterPro" id="IPR037185">
    <property type="entry name" value="EmrE-like"/>
</dbReference>
<dbReference type="SUPFAM" id="SSF103481">
    <property type="entry name" value="Multidrug resistance efflux transporter EmrE"/>
    <property type="match status" value="1"/>
</dbReference>
<comment type="similarity">
    <text evidence="2">Belongs to the SLC35F solute transporter family.</text>
</comment>
<evidence type="ECO:0000313" key="9">
    <source>
        <dbReference type="EMBL" id="CAD7252217.1"/>
    </source>
</evidence>
<proteinExistence type="inferred from homology"/>
<keyword evidence="3 8" id="KW-0812">Transmembrane</keyword>
<feature type="transmembrane region" description="Helical" evidence="8">
    <location>
        <begin position="352"/>
        <end position="370"/>
    </location>
</feature>
<feature type="transmembrane region" description="Helical" evidence="8">
    <location>
        <begin position="447"/>
        <end position="468"/>
    </location>
</feature>
<dbReference type="EMBL" id="CAJPEV010004206">
    <property type="protein sequence ID" value="CAG0901395.1"/>
    <property type="molecule type" value="Genomic_DNA"/>
</dbReference>
<name>A0A7R9FRI9_9CRUS</name>
<evidence type="ECO:0000256" key="5">
    <source>
        <dbReference type="ARBA" id="ARBA00023136"/>
    </source>
</evidence>
<protein>
    <recommendedName>
        <fullName evidence="6">Solute carrier family 35 member F5</fullName>
    </recommendedName>
</protein>
<keyword evidence="10" id="KW-1185">Reference proteome</keyword>
<feature type="transmembrane region" description="Helical" evidence="8">
    <location>
        <begin position="318"/>
        <end position="340"/>
    </location>
</feature>
<evidence type="ECO:0000256" key="4">
    <source>
        <dbReference type="ARBA" id="ARBA00022989"/>
    </source>
</evidence>
<reference evidence="9" key="1">
    <citation type="submission" date="2020-11" db="EMBL/GenBank/DDBJ databases">
        <authorList>
            <person name="Tran Van P."/>
        </authorList>
    </citation>
    <scope>NUCLEOTIDE SEQUENCE</scope>
</reference>
<sequence length="570" mass="64244">TIEDRGIGREPHLAVEPSAFRPAGTLPFGLRSDDRDEEEGGTASLARVLFHGDRVGDLRPMPSTNAHGGLGLGRLTQGKRGGGREVRGWKGLPESDLCVVAIYQLSALSSEFGSIGRFEKVEPYLMVLLAGSRQKLASLRWFPFPPLQDDERGGGKYDKPFFSTYLKTSMFSMFLLGFLFWKPWRDQCRRSNSSYTVLQPSVNDDVCDDFHDATLSDPVWVPTYRQDRNSGTESECEAQQPGVRFSKVSEVRYLPVTLAEDAVLARMSYNDALAEEEATRRVLERLSLRKVVILALQFCILWFAGNYCYQMGLHRTEAGVANVLSSASSLFTLIFAAFFPSNDFDSFTVSKLATVGLSISGVVLVSLSDARQQGTFSFGSIWTLLGAVFYSLYVVLLRRKVDHEDKLDFPLFFGFVGVFNMVLLWPGLFLLDHLHVEMFEWPDQRQWFMLVLNGLIGTVVSELLWLWACFLTSSLLATLSLCLTIPLTLVADHVMRHMDYSWLFFVGTLPIFLSFFLVAWLQHSQNRDPIWEGLQAIWRWCCGRRPSVMLTCEDEGQEEALIAHEDSTAS</sequence>
<evidence type="ECO:0000313" key="10">
    <source>
        <dbReference type="Proteomes" id="UP000677054"/>
    </source>
</evidence>
<feature type="transmembrane region" description="Helical" evidence="8">
    <location>
        <begin position="291"/>
        <end position="312"/>
    </location>
</feature>
<evidence type="ECO:0000256" key="2">
    <source>
        <dbReference type="ARBA" id="ARBA00007863"/>
    </source>
</evidence>
<dbReference type="Proteomes" id="UP000677054">
    <property type="component" value="Unassembled WGS sequence"/>
</dbReference>
<dbReference type="PANTHER" id="PTHR23051:SF0">
    <property type="entry name" value="SOLUTE CARRIER FAMILY 35 MEMBER F5"/>
    <property type="match status" value="1"/>
</dbReference>
<comment type="subcellular location">
    <subcellularLocation>
        <location evidence="1">Membrane</location>
        <topology evidence="1">Multi-pass membrane protein</topology>
    </subcellularLocation>
</comment>
<feature type="region of interest" description="Disordered" evidence="7">
    <location>
        <begin position="61"/>
        <end position="85"/>
    </location>
</feature>
<dbReference type="EMBL" id="LR903723">
    <property type="protein sequence ID" value="CAD7252217.1"/>
    <property type="molecule type" value="Genomic_DNA"/>
</dbReference>
<evidence type="ECO:0000256" key="3">
    <source>
        <dbReference type="ARBA" id="ARBA00022692"/>
    </source>
</evidence>
<feature type="non-terminal residue" evidence="9">
    <location>
        <position position="1"/>
    </location>
</feature>
<keyword evidence="4 8" id="KW-1133">Transmembrane helix</keyword>
<accession>A0A7R9FRI9</accession>
<dbReference type="OrthoDB" id="6344368at2759"/>
<keyword evidence="5 8" id="KW-0472">Membrane</keyword>
<feature type="transmembrane region" description="Helical" evidence="8">
    <location>
        <begin position="409"/>
        <end position="427"/>
    </location>
</feature>